<protein>
    <submittedName>
        <fullName evidence="2">Uncharacterized protein</fullName>
    </submittedName>
</protein>
<feature type="region of interest" description="Disordered" evidence="1">
    <location>
        <begin position="31"/>
        <end position="129"/>
    </location>
</feature>
<evidence type="ECO:0000313" key="2">
    <source>
        <dbReference type="EMBL" id="KAF6422644.1"/>
    </source>
</evidence>
<reference evidence="2 3" key="1">
    <citation type="journal article" date="2020" name="Nature">
        <title>Six reference-quality genomes reveal evolution of bat adaptations.</title>
        <authorList>
            <person name="Jebb D."/>
            <person name="Huang Z."/>
            <person name="Pippel M."/>
            <person name="Hughes G.M."/>
            <person name="Lavrichenko K."/>
            <person name="Devanna P."/>
            <person name="Winkler S."/>
            <person name="Jermiin L.S."/>
            <person name="Skirmuntt E.C."/>
            <person name="Katzourakis A."/>
            <person name="Burkitt-Gray L."/>
            <person name="Ray D.A."/>
            <person name="Sullivan K.A.M."/>
            <person name="Roscito J.G."/>
            <person name="Kirilenko B.M."/>
            <person name="Davalos L.M."/>
            <person name="Corthals A.P."/>
            <person name="Power M.L."/>
            <person name="Jones G."/>
            <person name="Ransome R.D."/>
            <person name="Dechmann D.K.N."/>
            <person name="Locatelli A.G."/>
            <person name="Puechmaille S.J."/>
            <person name="Fedrigo O."/>
            <person name="Jarvis E.D."/>
            <person name="Hiller M."/>
            <person name="Vernes S.C."/>
            <person name="Myers E.W."/>
            <person name="Teeling E.C."/>
        </authorList>
    </citation>
    <scope>NUCLEOTIDE SEQUENCE [LARGE SCALE GENOMIC DNA]</scope>
    <source>
        <strain evidence="2">MRouAeg1</strain>
        <tissue evidence="2">Muscle</tissue>
    </source>
</reference>
<feature type="compositionally biased region" description="Pro residues" evidence="1">
    <location>
        <begin position="111"/>
        <end position="123"/>
    </location>
</feature>
<dbReference type="AlphaFoldDB" id="A0A7J8DHD2"/>
<gene>
    <name evidence="2" type="ORF">HJG63_008488</name>
</gene>
<evidence type="ECO:0000256" key="1">
    <source>
        <dbReference type="SAM" id="MobiDB-lite"/>
    </source>
</evidence>
<name>A0A7J8DHD2_ROUAE</name>
<sequence length="129" mass="13928">MWPGRGSRRHGRPPAFSVPLTTSKALLKHQRIHGPAVGTPMSAILPRPTRRFEKELGNEGKTAKKNVACGSMSGGNAAGERRDRQAQGPSPPPPRGDERVNLLRGAGVRLPPHPSVPCRPRPPLFSARQ</sequence>
<dbReference type="EMBL" id="JACASE010000012">
    <property type="protein sequence ID" value="KAF6422644.1"/>
    <property type="molecule type" value="Genomic_DNA"/>
</dbReference>
<proteinExistence type="predicted"/>
<feature type="compositionally biased region" description="Basic residues" evidence="1">
    <location>
        <begin position="1"/>
        <end position="12"/>
    </location>
</feature>
<organism evidence="2 3">
    <name type="scientific">Rousettus aegyptiacus</name>
    <name type="common">Egyptian fruit bat</name>
    <name type="synonym">Pteropus aegyptiacus</name>
    <dbReference type="NCBI Taxonomy" id="9407"/>
    <lineage>
        <taxon>Eukaryota</taxon>
        <taxon>Metazoa</taxon>
        <taxon>Chordata</taxon>
        <taxon>Craniata</taxon>
        <taxon>Vertebrata</taxon>
        <taxon>Euteleostomi</taxon>
        <taxon>Mammalia</taxon>
        <taxon>Eutheria</taxon>
        <taxon>Laurasiatheria</taxon>
        <taxon>Chiroptera</taxon>
        <taxon>Yinpterochiroptera</taxon>
        <taxon>Pteropodoidea</taxon>
        <taxon>Pteropodidae</taxon>
        <taxon>Rousettinae</taxon>
        <taxon>Rousettus</taxon>
    </lineage>
</organism>
<evidence type="ECO:0000313" key="3">
    <source>
        <dbReference type="Proteomes" id="UP000593571"/>
    </source>
</evidence>
<dbReference type="Proteomes" id="UP000593571">
    <property type="component" value="Unassembled WGS sequence"/>
</dbReference>
<feature type="compositionally biased region" description="Basic and acidic residues" evidence="1">
    <location>
        <begin position="50"/>
        <end position="62"/>
    </location>
</feature>
<comment type="caution">
    <text evidence="2">The sequence shown here is derived from an EMBL/GenBank/DDBJ whole genome shotgun (WGS) entry which is preliminary data.</text>
</comment>
<feature type="region of interest" description="Disordered" evidence="1">
    <location>
        <begin position="1"/>
        <end position="20"/>
    </location>
</feature>
<accession>A0A7J8DHD2</accession>
<keyword evidence="3" id="KW-1185">Reference proteome</keyword>